<organism evidence="2">
    <name type="scientific">marine metagenome</name>
    <dbReference type="NCBI Taxonomy" id="408172"/>
    <lineage>
        <taxon>unclassified sequences</taxon>
        <taxon>metagenomes</taxon>
        <taxon>ecological metagenomes</taxon>
    </lineage>
</organism>
<dbReference type="InterPro" id="IPR027417">
    <property type="entry name" value="P-loop_NTPase"/>
</dbReference>
<dbReference type="SUPFAM" id="SSF52540">
    <property type="entry name" value="P-loop containing nucleoside triphosphate hydrolases"/>
    <property type="match status" value="1"/>
</dbReference>
<sequence length="184" mass="20186">MIKITAQHEKFIDAAGIVFPGQVEFSTAQVRKIVSETGCPTPSWLLKPEYRVGHGTYSLELAGVATAKVIDLPVGNPSVGTVDILQNDVEVIPQAVKEYVPFGHFRDLKSILTSRLFFPVFITGLSGNGKTMMVEQVCAKLKRECYRVNVTVETDEDDMIGSNTLVDGNIVFREGPVLKAMRKG</sequence>
<dbReference type="Pfam" id="PF07728">
    <property type="entry name" value="AAA_5"/>
    <property type="match status" value="1"/>
</dbReference>
<accession>A0A382WA87</accession>
<dbReference type="GO" id="GO:0016887">
    <property type="term" value="F:ATP hydrolysis activity"/>
    <property type="evidence" value="ECO:0007669"/>
    <property type="project" value="InterPro"/>
</dbReference>
<name>A0A382WA87_9ZZZZ</name>
<protein>
    <recommendedName>
        <fullName evidence="1">ATPase dynein-related AAA domain-containing protein</fullName>
    </recommendedName>
</protein>
<evidence type="ECO:0000259" key="1">
    <source>
        <dbReference type="Pfam" id="PF07728"/>
    </source>
</evidence>
<reference evidence="2" key="1">
    <citation type="submission" date="2018-05" db="EMBL/GenBank/DDBJ databases">
        <authorList>
            <person name="Lanie J.A."/>
            <person name="Ng W.-L."/>
            <person name="Kazmierczak K.M."/>
            <person name="Andrzejewski T.M."/>
            <person name="Davidsen T.M."/>
            <person name="Wayne K.J."/>
            <person name="Tettelin H."/>
            <person name="Glass J.I."/>
            <person name="Rusch D."/>
            <person name="Podicherti R."/>
            <person name="Tsui H.-C.T."/>
            <person name="Winkler M.E."/>
        </authorList>
    </citation>
    <scope>NUCLEOTIDE SEQUENCE</scope>
</reference>
<dbReference type="GO" id="GO:0005524">
    <property type="term" value="F:ATP binding"/>
    <property type="evidence" value="ECO:0007669"/>
    <property type="project" value="InterPro"/>
</dbReference>
<gene>
    <name evidence="2" type="ORF">METZ01_LOCUS407902</name>
</gene>
<proteinExistence type="predicted"/>
<dbReference type="EMBL" id="UINC01157839">
    <property type="protein sequence ID" value="SVD55048.1"/>
    <property type="molecule type" value="Genomic_DNA"/>
</dbReference>
<dbReference type="InterPro" id="IPR011704">
    <property type="entry name" value="ATPase_dyneun-rel_AAA"/>
</dbReference>
<dbReference type="Gene3D" id="3.40.50.300">
    <property type="entry name" value="P-loop containing nucleotide triphosphate hydrolases"/>
    <property type="match status" value="1"/>
</dbReference>
<feature type="domain" description="ATPase dynein-related AAA" evidence="1">
    <location>
        <begin position="119"/>
        <end position="184"/>
    </location>
</feature>
<dbReference type="AlphaFoldDB" id="A0A382WA87"/>
<feature type="non-terminal residue" evidence="2">
    <location>
        <position position="184"/>
    </location>
</feature>
<evidence type="ECO:0000313" key="2">
    <source>
        <dbReference type="EMBL" id="SVD55048.1"/>
    </source>
</evidence>